<name>A0A9W7CXY1_9STRA</name>
<protein>
    <submittedName>
        <fullName evidence="1">Unnamed protein product</fullName>
    </submittedName>
</protein>
<reference evidence="1" key="1">
    <citation type="submission" date="2023-04" db="EMBL/GenBank/DDBJ databases">
        <title>Phytophthora fragariaefolia NBRC 109709.</title>
        <authorList>
            <person name="Ichikawa N."/>
            <person name="Sato H."/>
            <person name="Tonouchi N."/>
        </authorList>
    </citation>
    <scope>NUCLEOTIDE SEQUENCE</scope>
    <source>
        <strain evidence="1">NBRC 109709</strain>
    </source>
</reference>
<evidence type="ECO:0000313" key="2">
    <source>
        <dbReference type="Proteomes" id="UP001165121"/>
    </source>
</evidence>
<gene>
    <name evidence="1" type="ORF">Pfra01_001741800</name>
</gene>
<dbReference type="AlphaFoldDB" id="A0A9W7CXY1"/>
<proteinExistence type="predicted"/>
<keyword evidence="2" id="KW-1185">Reference proteome</keyword>
<organism evidence="1 2">
    <name type="scientific">Phytophthora fragariaefolia</name>
    <dbReference type="NCBI Taxonomy" id="1490495"/>
    <lineage>
        <taxon>Eukaryota</taxon>
        <taxon>Sar</taxon>
        <taxon>Stramenopiles</taxon>
        <taxon>Oomycota</taxon>
        <taxon>Peronosporomycetes</taxon>
        <taxon>Peronosporales</taxon>
        <taxon>Peronosporaceae</taxon>
        <taxon>Phytophthora</taxon>
    </lineage>
</organism>
<comment type="caution">
    <text evidence="1">The sequence shown here is derived from an EMBL/GenBank/DDBJ whole genome shotgun (WGS) entry which is preliminary data.</text>
</comment>
<dbReference type="EMBL" id="BSXT01002051">
    <property type="protein sequence ID" value="GMF46851.1"/>
    <property type="molecule type" value="Genomic_DNA"/>
</dbReference>
<dbReference type="Proteomes" id="UP001165121">
    <property type="component" value="Unassembled WGS sequence"/>
</dbReference>
<sequence length="95" mass="10046">MSVQKNSAPIFASVVDTLRWPATPNDNRYRSTLAAQPLHPESRFYLLNPSTSSQILTGVRSLVGDVVSCDDGLCLVGGAAQGGSAGQEQGRNRSV</sequence>
<accession>A0A9W7CXY1</accession>
<evidence type="ECO:0000313" key="1">
    <source>
        <dbReference type="EMBL" id="GMF46851.1"/>
    </source>
</evidence>